<dbReference type="AlphaFoldDB" id="A0A4Y2V3A3"/>
<accession>A0A4Y2V3A3</accession>
<reference evidence="1 2" key="1">
    <citation type="journal article" date="2019" name="Sci. Rep.">
        <title>Orb-weaving spider Araneus ventricosus genome elucidates the spidroin gene catalogue.</title>
        <authorList>
            <person name="Kono N."/>
            <person name="Nakamura H."/>
            <person name="Ohtoshi R."/>
            <person name="Moran D.A.P."/>
            <person name="Shinohara A."/>
            <person name="Yoshida Y."/>
            <person name="Fujiwara M."/>
            <person name="Mori M."/>
            <person name="Tomita M."/>
            <person name="Arakawa K."/>
        </authorList>
    </citation>
    <scope>NUCLEOTIDE SEQUENCE [LARGE SCALE GENOMIC DNA]</scope>
</reference>
<gene>
    <name evidence="1" type="ORF">AVEN_212600_1</name>
</gene>
<dbReference type="Proteomes" id="UP000499080">
    <property type="component" value="Unassembled WGS sequence"/>
</dbReference>
<dbReference type="EMBL" id="BGPR01043168">
    <property type="protein sequence ID" value="GBO19723.1"/>
    <property type="molecule type" value="Genomic_DNA"/>
</dbReference>
<evidence type="ECO:0000313" key="1">
    <source>
        <dbReference type="EMBL" id="GBO19723.1"/>
    </source>
</evidence>
<sequence length="171" mass="18484">MRRLEEGGGHSRLYYHSSALSRSPKVGRGQWSLPLVLSLFRLVPVSGGRKRAVVTPACIITLPPCPGLRRSEEGSGHSRLYYHSSALSRSPEVGRGQWSLPSVLSFFRLVPVSDSDVNKNLSARSGSGRAKGPQLLSEGMASLLICHSRLVQSIPFGPKTALCSTRSSRST</sequence>
<proteinExistence type="predicted"/>
<keyword evidence="2" id="KW-1185">Reference proteome</keyword>
<comment type="caution">
    <text evidence="1">The sequence shown here is derived from an EMBL/GenBank/DDBJ whole genome shotgun (WGS) entry which is preliminary data.</text>
</comment>
<organism evidence="1 2">
    <name type="scientific">Araneus ventricosus</name>
    <name type="common">Orbweaver spider</name>
    <name type="synonym">Epeira ventricosa</name>
    <dbReference type="NCBI Taxonomy" id="182803"/>
    <lineage>
        <taxon>Eukaryota</taxon>
        <taxon>Metazoa</taxon>
        <taxon>Ecdysozoa</taxon>
        <taxon>Arthropoda</taxon>
        <taxon>Chelicerata</taxon>
        <taxon>Arachnida</taxon>
        <taxon>Araneae</taxon>
        <taxon>Araneomorphae</taxon>
        <taxon>Entelegynae</taxon>
        <taxon>Araneoidea</taxon>
        <taxon>Araneidae</taxon>
        <taxon>Araneus</taxon>
    </lineage>
</organism>
<protein>
    <submittedName>
        <fullName evidence="1">Uncharacterized protein</fullName>
    </submittedName>
</protein>
<name>A0A4Y2V3A3_ARAVE</name>
<evidence type="ECO:0000313" key="2">
    <source>
        <dbReference type="Proteomes" id="UP000499080"/>
    </source>
</evidence>